<dbReference type="Proteomes" id="UP000677228">
    <property type="component" value="Unassembled WGS sequence"/>
</dbReference>
<dbReference type="EMBL" id="CAJOBA010050587">
    <property type="protein sequence ID" value="CAF4235912.1"/>
    <property type="molecule type" value="Genomic_DNA"/>
</dbReference>
<sequence length="266" mass="30386">TTAEDLAQLDLMLQEHSVGVVSSQTVTPKRHRGLYNELENEEVDENEYSAPGVIMKNNFPLVYVLPKVDPSFETAAATPVLRDFGPRCSKRIYLIKIIHDNIINTYGPDFYPSGVQFDRIGKSVYDKYPSLSNIFGRDMSLFSISLKQMFSRERRNCLSPSTLIEKKREAYGHSNAGRPLRVMKLERTGRKLRRDANRLTSPYYDDIIKSVELRFRQLGQSIGGKLSVSLGKENIDDDELPLPIVEFMLLSFKEPKRLLFNNVCVC</sequence>
<name>A0A8S2FDW5_9BILA</name>
<dbReference type="Proteomes" id="UP000682733">
    <property type="component" value="Unassembled WGS sequence"/>
</dbReference>
<accession>A0A8S2FDW5</accession>
<organism evidence="1 3">
    <name type="scientific">Didymodactylos carnosus</name>
    <dbReference type="NCBI Taxonomy" id="1234261"/>
    <lineage>
        <taxon>Eukaryota</taxon>
        <taxon>Metazoa</taxon>
        <taxon>Spiralia</taxon>
        <taxon>Gnathifera</taxon>
        <taxon>Rotifera</taxon>
        <taxon>Eurotatoria</taxon>
        <taxon>Bdelloidea</taxon>
        <taxon>Philodinida</taxon>
        <taxon>Philodinidae</taxon>
        <taxon>Didymodactylos</taxon>
    </lineage>
</organism>
<feature type="non-terminal residue" evidence="1">
    <location>
        <position position="1"/>
    </location>
</feature>
<comment type="caution">
    <text evidence="1">The sequence shown here is derived from an EMBL/GenBank/DDBJ whole genome shotgun (WGS) entry which is preliminary data.</text>
</comment>
<evidence type="ECO:0000313" key="2">
    <source>
        <dbReference type="EMBL" id="CAF4235912.1"/>
    </source>
</evidence>
<evidence type="ECO:0000313" key="3">
    <source>
        <dbReference type="Proteomes" id="UP000677228"/>
    </source>
</evidence>
<evidence type="ECO:0000313" key="1">
    <source>
        <dbReference type="EMBL" id="CAF1439327.1"/>
    </source>
</evidence>
<protein>
    <submittedName>
        <fullName evidence="1">Uncharacterized protein</fullName>
    </submittedName>
</protein>
<proteinExistence type="predicted"/>
<gene>
    <name evidence="1" type="ORF">OVA965_LOCUS34376</name>
    <name evidence="2" type="ORF">TMI583_LOCUS35293</name>
</gene>
<dbReference type="EMBL" id="CAJNOK010028787">
    <property type="protein sequence ID" value="CAF1439327.1"/>
    <property type="molecule type" value="Genomic_DNA"/>
</dbReference>
<reference evidence="1" key="1">
    <citation type="submission" date="2021-02" db="EMBL/GenBank/DDBJ databases">
        <authorList>
            <person name="Nowell W R."/>
        </authorList>
    </citation>
    <scope>NUCLEOTIDE SEQUENCE</scope>
</reference>
<dbReference type="AlphaFoldDB" id="A0A8S2FDW5"/>